<evidence type="ECO:0000313" key="2">
    <source>
        <dbReference type="EMBL" id="RDB28061.1"/>
    </source>
</evidence>
<dbReference type="EMBL" id="LUEZ02000012">
    <property type="protein sequence ID" value="RDB28061.1"/>
    <property type="molecule type" value="Genomic_DNA"/>
</dbReference>
<dbReference type="InParanoid" id="A0A369K0C3"/>
<reference evidence="2" key="1">
    <citation type="submission" date="2018-04" db="EMBL/GenBank/DDBJ databases">
        <title>Whole genome sequencing of Hypsizygus marmoreus.</title>
        <authorList>
            <person name="Choi I.-G."/>
            <person name="Min B."/>
            <person name="Kim J.-G."/>
            <person name="Kim S."/>
            <person name="Oh Y.-L."/>
            <person name="Kong W.-S."/>
            <person name="Park H."/>
            <person name="Jeong J."/>
            <person name="Song E.-S."/>
        </authorList>
    </citation>
    <scope>NUCLEOTIDE SEQUENCE [LARGE SCALE GENOMIC DNA]</scope>
    <source>
        <strain evidence="2">51987-8</strain>
    </source>
</reference>
<feature type="region of interest" description="Disordered" evidence="1">
    <location>
        <begin position="68"/>
        <end position="120"/>
    </location>
</feature>
<organism evidence="2 3">
    <name type="scientific">Hypsizygus marmoreus</name>
    <name type="common">White beech mushroom</name>
    <name type="synonym">Agaricus marmoreus</name>
    <dbReference type="NCBI Taxonomy" id="39966"/>
    <lineage>
        <taxon>Eukaryota</taxon>
        <taxon>Fungi</taxon>
        <taxon>Dikarya</taxon>
        <taxon>Basidiomycota</taxon>
        <taxon>Agaricomycotina</taxon>
        <taxon>Agaricomycetes</taxon>
        <taxon>Agaricomycetidae</taxon>
        <taxon>Agaricales</taxon>
        <taxon>Tricholomatineae</taxon>
        <taxon>Lyophyllaceae</taxon>
        <taxon>Hypsizygus</taxon>
    </lineage>
</organism>
<dbReference type="OrthoDB" id="2570975at2759"/>
<dbReference type="Proteomes" id="UP000076154">
    <property type="component" value="Unassembled WGS sequence"/>
</dbReference>
<feature type="compositionally biased region" description="Polar residues" evidence="1">
    <location>
        <begin position="68"/>
        <end position="89"/>
    </location>
</feature>
<evidence type="ECO:0008006" key="4">
    <source>
        <dbReference type="Google" id="ProtNLM"/>
    </source>
</evidence>
<evidence type="ECO:0000313" key="3">
    <source>
        <dbReference type="Proteomes" id="UP000076154"/>
    </source>
</evidence>
<feature type="compositionally biased region" description="Polar residues" evidence="1">
    <location>
        <begin position="149"/>
        <end position="158"/>
    </location>
</feature>
<name>A0A369K0C3_HYPMA</name>
<dbReference type="AlphaFoldDB" id="A0A369K0C3"/>
<feature type="compositionally biased region" description="Polar residues" evidence="1">
    <location>
        <begin position="26"/>
        <end position="48"/>
    </location>
</feature>
<evidence type="ECO:0000256" key="1">
    <source>
        <dbReference type="SAM" id="MobiDB-lite"/>
    </source>
</evidence>
<accession>A0A369K0C3</accession>
<comment type="caution">
    <text evidence="2">The sequence shown here is derived from an EMBL/GenBank/DDBJ whole genome shotgun (WGS) entry which is preliminary data.</text>
</comment>
<protein>
    <recommendedName>
        <fullName evidence="4">Clp1-like protein</fullName>
    </recommendedName>
</protein>
<feature type="region of interest" description="Disordered" evidence="1">
    <location>
        <begin position="26"/>
        <end position="51"/>
    </location>
</feature>
<keyword evidence="3" id="KW-1185">Reference proteome</keyword>
<gene>
    <name evidence="2" type="ORF">Hypma_001286</name>
</gene>
<feature type="region of interest" description="Disordered" evidence="1">
    <location>
        <begin position="144"/>
        <end position="166"/>
    </location>
</feature>
<sequence length="429" mass="46520">MYGKQSLRIGSVRFLDLAGNGEETSGINGFCSRQLSSQPESLSRSTPPDTTPAMVLQSNFAKRVVSNVENHPPSTTTKSIASRLRTSITDAARRRRARANGTSTSKYNAVQAKRRSAKTPASNIKFRMATIPNVPPPVVDVEMRDAEPSGSSSATGNTPVVLPKELGRPDYRDVSREALVAADPELHDTDVTFLREALQEIGPDMLRGLAAITATPSKNALPNELNMIVHDLAVVLPSHLLAIYGPILKSNPEQKRKITLYPVHSLILSAYCTRLPPFPASIPLPALPTDAPPRSAPFSHTIPVRPLCLPHPASYLRLAAFLYTKRTDILMASLMPPCPLPAGFDASDRRQVEAYATQLATTFTGHALLQHAMIVHGLWQNVCALSIFDDSLWETMDAAWNVLLCAIAVSTGNKEAMMPTEEAEDSSSS</sequence>
<proteinExistence type="predicted"/>